<dbReference type="EMBL" id="CAKOFQ010008318">
    <property type="protein sequence ID" value="CAH2013371.1"/>
    <property type="molecule type" value="Genomic_DNA"/>
</dbReference>
<dbReference type="Proteomes" id="UP001152888">
    <property type="component" value="Unassembled WGS sequence"/>
</dbReference>
<accession>A0A9P0QA60</accession>
<proteinExistence type="predicted"/>
<reference evidence="1" key="1">
    <citation type="submission" date="2022-03" db="EMBL/GenBank/DDBJ databases">
        <authorList>
            <person name="Sayadi A."/>
        </authorList>
    </citation>
    <scope>NUCLEOTIDE SEQUENCE</scope>
</reference>
<evidence type="ECO:0000313" key="2">
    <source>
        <dbReference type="Proteomes" id="UP001152888"/>
    </source>
</evidence>
<comment type="caution">
    <text evidence="1">The sequence shown here is derived from an EMBL/GenBank/DDBJ whole genome shotgun (WGS) entry which is preliminary data.</text>
</comment>
<dbReference type="OrthoDB" id="158357at2759"/>
<dbReference type="AlphaFoldDB" id="A0A9P0QA60"/>
<keyword evidence="2" id="KW-1185">Reference proteome</keyword>
<name>A0A9P0QA60_ACAOB</name>
<sequence>MSMSSVLNEFWKGRLSPSKLRLRQKSPSIQRKIVTPTLRCSSKTQTATFSVEYTWRKSSPLLDRTFCP</sequence>
<protein>
    <submittedName>
        <fullName evidence="1">Uncharacterized protein</fullName>
    </submittedName>
</protein>
<evidence type="ECO:0000313" key="1">
    <source>
        <dbReference type="EMBL" id="CAH2013371.1"/>
    </source>
</evidence>
<organism evidence="1 2">
    <name type="scientific">Acanthoscelides obtectus</name>
    <name type="common">Bean weevil</name>
    <name type="synonym">Bruchus obtectus</name>
    <dbReference type="NCBI Taxonomy" id="200917"/>
    <lineage>
        <taxon>Eukaryota</taxon>
        <taxon>Metazoa</taxon>
        <taxon>Ecdysozoa</taxon>
        <taxon>Arthropoda</taxon>
        <taxon>Hexapoda</taxon>
        <taxon>Insecta</taxon>
        <taxon>Pterygota</taxon>
        <taxon>Neoptera</taxon>
        <taxon>Endopterygota</taxon>
        <taxon>Coleoptera</taxon>
        <taxon>Polyphaga</taxon>
        <taxon>Cucujiformia</taxon>
        <taxon>Chrysomeloidea</taxon>
        <taxon>Chrysomelidae</taxon>
        <taxon>Bruchinae</taxon>
        <taxon>Bruchini</taxon>
        <taxon>Acanthoscelides</taxon>
    </lineage>
</organism>
<gene>
    <name evidence="1" type="ORF">ACAOBT_LOCUS33431</name>
</gene>